<proteinExistence type="predicted"/>
<reference evidence="1" key="1">
    <citation type="journal article" date="2021" name="Proc. Natl. Acad. Sci. U.S.A.">
        <title>A Catalog of Tens of Thousands of Viruses from Human Metagenomes Reveals Hidden Associations with Chronic Diseases.</title>
        <authorList>
            <person name="Tisza M.J."/>
            <person name="Buck C.B."/>
        </authorList>
    </citation>
    <scope>NUCLEOTIDE SEQUENCE</scope>
    <source>
        <strain evidence="1">CtOIB27</strain>
    </source>
</reference>
<name>A0A8S5LTQ1_9CAUD</name>
<organism evidence="1">
    <name type="scientific">Siphoviridae sp. ctOIB27</name>
    <dbReference type="NCBI Taxonomy" id="2826308"/>
    <lineage>
        <taxon>Viruses</taxon>
        <taxon>Duplodnaviria</taxon>
        <taxon>Heunggongvirae</taxon>
        <taxon>Uroviricota</taxon>
        <taxon>Caudoviricetes</taxon>
    </lineage>
</organism>
<accession>A0A8S5LTQ1</accession>
<evidence type="ECO:0000313" key="1">
    <source>
        <dbReference type="EMBL" id="DAD73306.1"/>
    </source>
</evidence>
<dbReference type="EMBL" id="BK014734">
    <property type="protein sequence ID" value="DAD73306.1"/>
    <property type="molecule type" value="Genomic_DNA"/>
</dbReference>
<sequence length="207" mass="21819">MSKYLDNDGLLYLWNSKIKPLVAKYLPLTGGTLTGKLTLGAAPNADMDAATKKYVDDSVASAGGGDMLKSVYDKDGNGVVDDAQKVNGHTVAKDVPADAVFTDTKYEAATASSPGLMTAADYSKLAAFSAASDYAKKTDITGLYKYKGSKATYSALPTSGNEAGDVWNVEDTGMNYAWTGEDWDALGAMFEIVSITNTEIDTITADT</sequence>
<protein>
    <submittedName>
        <fullName evidence="1">Uncharacterized protein</fullName>
    </submittedName>
</protein>